<evidence type="ECO:0000313" key="6">
    <source>
        <dbReference type="EMBL" id="MBL0428498.1"/>
    </source>
</evidence>
<protein>
    <submittedName>
        <fullName evidence="6">Fatty acyl-AMP ligase</fullName>
    </submittedName>
</protein>
<keyword evidence="7" id="KW-1185">Reference proteome</keyword>
<name>A0ABS1JW07_9BURK</name>
<evidence type="ECO:0000259" key="5">
    <source>
        <dbReference type="Pfam" id="PF14535"/>
    </source>
</evidence>
<dbReference type="Proteomes" id="UP000622707">
    <property type="component" value="Unassembled WGS sequence"/>
</dbReference>
<organism evidence="6 7">
    <name type="scientific">Ramlibacter alkalitolerans</name>
    <dbReference type="NCBI Taxonomy" id="2039631"/>
    <lineage>
        <taxon>Bacteria</taxon>
        <taxon>Pseudomonadati</taxon>
        <taxon>Pseudomonadota</taxon>
        <taxon>Betaproteobacteria</taxon>
        <taxon>Burkholderiales</taxon>
        <taxon>Comamonadaceae</taxon>
        <taxon>Ramlibacter</taxon>
    </lineage>
</organism>
<comment type="similarity">
    <text evidence="1">Belongs to the ATP-dependent AMP-binding enzyme family.</text>
</comment>
<evidence type="ECO:0000259" key="4">
    <source>
        <dbReference type="Pfam" id="PF00501"/>
    </source>
</evidence>
<feature type="region of interest" description="Disordered" evidence="3">
    <location>
        <begin position="1"/>
        <end position="44"/>
    </location>
</feature>
<feature type="region of interest" description="Disordered" evidence="3">
    <location>
        <begin position="616"/>
        <end position="636"/>
    </location>
</feature>
<comment type="caution">
    <text evidence="6">The sequence shown here is derived from an EMBL/GenBank/DDBJ whole genome shotgun (WGS) entry which is preliminary data.</text>
</comment>
<sequence>MEQARSASAQLSFSGDGPQEQGEALIKETPVDPAPTPTESGVPLRSADFSTLTEALDYAATGASGFNYYGGRDEVTATLPYRELRQRALAMSRRLARLGRGQRVALVAHTHPDFAVMFYACQYAGLVPVPLPAAVHLGGREAYVRHLRQLLADCQAVAAFAPVEFAGFLHEAAQGLPLALAGTLDEFLALPADEAQPVPPAPSELAYLQYTSGSTRFPRGTMITHAAVMANLFAIFNHGFALTPQDRFCSWLPHYHDMGLVGIVLGCIATQRSVDYLPTRDFAMRPRLWLRLISRNRATISFSPPFGYTLCARRIRPADLALLDLSHWRVAGVGAEMIHPESLRQVAEILAPAGFHPQAFLPCYGMAECSLAVSFAAVGSMPRSDLVDVDRLSRTGEALPPRADEAGVKGKAFIDCGRPLPGFEVEIRGEDGAALGERQCGTIHLRGASVMAGYFNNPEASQAVLSAEGWLNTGDLGYRAEGALYVTGRIKDLMIIKGRNIWPQDLEYLAEQQPEVRTSDASAFTVTDEEENETAVLVVQCRETDSRTLESLAARLKQAIHSEFGIHCLIELVPPHTLPRTSSGKLSRSMARRDFLARCADASRLVKSPMLFEEDETGLRTGPASIPLDTAFTTSS</sequence>
<proteinExistence type="inferred from homology"/>
<dbReference type="Gene3D" id="3.30.300.30">
    <property type="match status" value="1"/>
</dbReference>
<accession>A0ABS1JW07</accession>
<dbReference type="InterPro" id="IPR040097">
    <property type="entry name" value="FAAL/FAAC"/>
</dbReference>
<gene>
    <name evidence="6" type="ORF">JI746_25560</name>
</gene>
<dbReference type="GO" id="GO:0016874">
    <property type="term" value="F:ligase activity"/>
    <property type="evidence" value="ECO:0007669"/>
    <property type="project" value="UniProtKB-KW"/>
</dbReference>
<dbReference type="NCBIfam" id="NF006624">
    <property type="entry name" value="PRK09192.1"/>
    <property type="match status" value="1"/>
</dbReference>
<dbReference type="CDD" id="cd05931">
    <property type="entry name" value="FAAL"/>
    <property type="match status" value="1"/>
</dbReference>
<dbReference type="PANTHER" id="PTHR22754:SF32">
    <property type="entry name" value="DISCO-INTERACTING PROTEIN 2"/>
    <property type="match status" value="1"/>
</dbReference>
<dbReference type="PANTHER" id="PTHR22754">
    <property type="entry name" value="DISCO-INTERACTING PROTEIN 2 DIP2 -RELATED"/>
    <property type="match status" value="1"/>
</dbReference>
<evidence type="ECO:0000256" key="3">
    <source>
        <dbReference type="SAM" id="MobiDB-lite"/>
    </source>
</evidence>
<dbReference type="InterPro" id="IPR042099">
    <property type="entry name" value="ANL_N_sf"/>
</dbReference>
<dbReference type="Pfam" id="PF14535">
    <property type="entry name" value="AMP-binding_C_2"/>
    <property type="match status" value="1"/>
</dbReference>
<dbReference type="InterPro" id="IPR000873">
    <property type="entry name" value="AMP-dep_synth/lig_dom"/>
</dbReference>
<dbReference type="InterPro" id="IPR028154">
    <property type="entry name" value="AMP-dep_Lig_C"/>
</dbReference>
<evidence type="ECO:0000313" key="7">
    <source>
        <dbReference type="Proteomes" id="UP000622707"/>
    </source>
</evidence>
<evidence type="ECO:0000256" key="1">
    <source>
        <dbReference type="ARBA" id="ARBA00006432"/>
    </source>
</evidence>
<dbReference type="InterPro" id="IPR045851">
    <property type="entry name" value="AMP-bd_C_sf"/>
</dbReference>
<feature type="compositionally biased region" description="Polar residues" evidence="3">
    <location>
        <begin position="1"/>
        <end position="13"/>
    </location>
</feature>
<dbReference type="Pfam" id="PF00501">
    <property type="entry name" value="AMP-binding"/>
    <property type="match status" value="1"/>
</dbReference>
<feature type="domain" description="AMP-dependent synthetase/ligase" evidence="4">
    <location>
        <begin position="77"/>
        <end position="455"/>
    </location>
</feature>
<feature type="domain" description="AMP-dependent ligase C-terminal" evidence="5">
    <location>
        <begin position="498"/>
        <end position="590"/>
    </location>
</feature>
<dbReference type="Gene3D" id="3.40.50.12780">
    <property type="entry name" value="N-terminal domain of ligase-like"/>
    <property type="match status" value="1"/>
</dbReference>
<dbReference type="SUPFAM" id="SSF56801">
    <property type="entry name" value="Acetyl-CoA synthetase-like"/>
    <property type="match status" value="1"/>
</dbReference>
<keyword evidence="2 6" id="KW-0436">Ligase</keyword>
<evidence type="ECO:0000256" key="2">
    <source>
        <dbReference type="ARBA" id="ARBA00022598"/>
    </source>
</evidence>
<reference evidence="6 7" key="1">
    <citation type="journal article" date="2017" name="Int. J. Syst. Evol. Microbiol.">
        <title>Ramlibacter alkalitolerans sp. nov., alkali-tolerant bacterium isolated from soil of ginseng.</title>
        <authorList>
            <person name="Lee D.H."/>
            <person name="Cha C.J."/>
        </authorList>
    </citation>
    <scope>NUCLEOTIDE SEQUENCE [LARGE SCALE GENOMIC DNA]</scope>
    <source>
        <strain evidence="6 7">KACC 19305</strain>
    </source>
</reference>
<dbReference type="EMBL" id="JAEQND010000019">
    <property type="protein sequence ID" value="MBL0428498.1"/>
    <property type="molecule type" value="Genomic_DNA"/>
</dbReference>